<reference evidence="3 4" key="1">
    <citation type="submission" date="2018-11" db="EMBL/GenBank/DDBJ databases">
        <title>Genome sequence of Saitozyma podzolica DSM 27192.</title>
        <authorList>
            <person name="Aliyu H."/>
            <person name="Gorte O."/>
            <person name="Ochsenreither K."/>
        </authorList>
    </citation>
    <scope>NUCLEOTIDE SEQUENCE [LARGE SCALE GENOMIC DNA]</scope>
    <source>
        <strain evidence="3 4">DSM 27192</strain>
    </source>
</reference>
<dbReference type="Pfam" id="PF08213">
    <property type="entry name" value="COX24_C"/>
    <property type="match status" value="1"/>
</dbReference>
<feature type="domain" description="Ribosomal protein mS38 C-terminal" evidence="2">
    <location>
        <begin position="309"/>
        <end position="342"/>
    </location>
</feature>
<dbReference type="EMBL" id="RSCD01000001">
    <property type="protein sequence ID" value="RSH95660.1"/>
    <property type="molecule type" value="Genomic_DNA"/>
</dbReference>
<organism evidence="3 4">
    <name type="scientific">Saitozyma podzolica</name>
    <dbReference type="NCBI Taxonomy" id="1890683"/>
    <lineage>
        <taxon>Eukaryota</taxon>
        <taxon>Fungi</taxon>
        <taxon>Dikarya</taxon>
        <taxon>Basidiomycota</taxon>
        <taxon>Agaricomycotina</taxon>
        <taxon>Tremellomycetes</taxon>
        <taxon>Tremellales</taxon>
        <taxon>Trimorphomycetaceae</taxon>
        <taxon>Saitozyma</taxon>
    </lineage>
</organism>
<gene>
    <name evidence="3" type="ORF">EHS25_000752</name>
</gene>
<sequence length="342" mass="36820">MLLRRLYSSAPPTRPGAGPCLSGPSTSRPPTRGRSKPQPARSPKPLRTSGSPSSLANQPIVGKGRRRRSISLSLARKTEGGKQSTFSHPTAADYAFRPAQIYPAQMTLHKAFLPRHMPIPVHLGSSIYLSPKKIELSEHESLGPFARPTAPSPGSLLNARSEPSDSALADHLHVTSSLSHPSLEHHLGSLSPFRSSSTGSLSQTVLDDEAFLPRTLSDAGVRSRLAGEWAWQQTLARLSGSTSAAKAKTSSAGPNAVADVDMSGAVKEDVDAAVADLAGLLERLDAPARGRRKGRSVALETVVDEDVVELDSVKRKRKKKISKHKYQKRRKATRAQRKRLGK</sequence>
<feature type="compositionally biased region" description="Polar residues" evidence="1">
    <location>
        <begin position="48"/>
        <end position="57"/>
    </location>
</feature>
<dbReference type="AlphaFoldDB" id="A0A427YX45"/>
<comment type="caution">
    <text evidence="3">The sequence shown here is derived from an EMBL/GenBank/DDBJ whole genome shotgun (WGS) entry which is preliminary data.</text>
</comment>
<feature type="region of interest" description="Disordered" evidence="1">
    <location>
        <begin position="1"/>
        <end position="68"/>
    </location>
</feature>
<evidence type="ECO:0000313" key="3">
    <source>
        <dbReference type="EMBL" id="RSH95660.1"/>
    </source>
</evidence>
<proteinExistence type="predicted"/>
<dbReference type="Proteomes" id="UP000279259">
    <property type="component" value="Unassembled WGS sequence"/>
</dbReference>
<feature type="region of interest" description="Disordered" evidence="1">
    <location>
        <begin position="143"/>
        <end position="164"/>
    </location>
</feature>
<name>A0A427YX45_9TREE</name>
<keyword evidence="4" id="KW-1185">Reference proteome</keyword>
<evidence type="ECO:0000256" key="1">
    <source>
        <dbReference type="SAM" id="MobiDB-lite"/>
    </source>
</evidence>
<protein>
    <recommendedName>
        <fullName evidence="2">Ribosomal protein mS38 C-terminal domain-containing protein</fullName>
    </recommendedName>
</protein>
<dbReference type="STRING" id="1890683.A0A427YX45"/>
<accession>A0A427YX45</accession>
<feature type="region of interest" description="Disordered" evidence="1">
    <location>
        <begin position="313"/>
        <end position="342"/>
    </location>
</feature>
<feature type="compositionally biased region" description="Basic residues" evidence="1">
    <location>
        <begin position="314"/>
        <end position="342"/>
    </location>
</feature>
<evidence type="ECO:0000313" key="4">
    <source>
        <dbReference type="Proteomes" id="UP000279259"/>
    </source>
</evidence>
<dbReference type="InterPro" id="IPR013177">
    <property type="entry name" value="Ribosomal_mS38_C"/>
</dbReference>
<evidence type="ECO:0000259" key="2">
    <source>
        <dbReference type="SMART" id="SM01155"/>
    </source>
</evidence>
<dbReference type="SMART" id="SM01155">
    <property type="entry name" value="DUF1713"/>
    <property type="match status" value="1"/>
</dbReference>
<dbReference type="OrthoDB" id="2589181at2759"/>